<dbReference type="GO" id="GO:0008171">
    <property type="term" value="F:O-methyltransferase activity"/>
    <property type="evidence" value="ECO:0007669"/>
    <property type="project" value="InterPro"/>
</dbReference>
<dbReference type="PROSITE" id="PS51682">
    <property type="entry name" value="SAM_OMT_I"/>
    <property type="match status" value="1"/>
</dbReference>
<evidence type="ECO:0000256" key="3">
    <source>
        <dbReference type="ARBA" id="ARBA00022691"/>
    </source>
</evidence>
<gene>
    <name evidence="4" type="ORF">DFR34_10129</name>
</gene>
<accession>A0A318KVG0</accession>
<reference evidence="4 5" key="1">
    <citation type="submission" date="2018-05" db="EMBL/GenBank/DDBJ databases">
        <title>Genomic Encyclopedia of Type Strains, Phase IV (KMG-IV): sequencing the most valuable type-strain genomes for metagenomic binning, comparative biology and taxonomic classification.</title>
        <authorList>
            <person name="Goeker M."/>
        </authorList>
    </citation>
    <scope>NUCLEOTIDE SEQUENCE [LARGE SCALE GENOMIC DNA]</scope>
    <source>
        <strain evidence="4 5">DSM 29661</strain>
    </source>
</reference>
<dbReference type="EMBL" id="QJKI01000001">
    <property type="protein sequence ID" value="PXX81800.1"/>
    <property type="molecule type" value="Genomic_DNA"/>
</dbReference>
<keyword evidence="5" id="KW-1185">Reference proteome</keyword>
<protein>
    <submittedName>
        <fullName evidence="4">Putative O-methyltransferase YrrM</fullName>
    </submittedName>
</protein>
<name>A0A318KVG0_9NEIS</name>
<dbReference type="InterPro" id="IPR029063">
    <property type="entry name" value="SAM-dependent_MTases_sf"/>
</dbReference>
<dbReference type="AlphaFoldDB" id="A0A318KVG0"/>
<evidence type="ECO:0000313" key="5">
    <source>
        <dbReference type="Proteomes" id="UP000247555"/>
    </source>
</evidence>
<dbReference type="Proteomes" id="UP000247555">
    <property type="component" value="Unassembled WGS sequence"/>
</dbReference>
<dbReference type="InterPro" id="IPR002935">
    <property type="entry name" value="SAM_O-MeTrfase"/>
</dbReference>
<keyword evidence="3" id="KW-0949">S-adenosyl-L-methionine</keyword>
<dbReference type="RefSeq" id="WP_110389139.1">
    <property type="nucleotide sequence ID" value="NZ_QJKI01000001.1"/>
</dbReference>
<dbReference type="Pfam" id="PF01596">
    <property type="entry name" value="Methyltransf_3"/>
    <property type="match status" value="1"/>
</dbReference>
<dbReference type="PANTHER" id="PTHR43167">
    <property type="entry name" value="PUTATIVE (AFU_ORTHOLOGUE AFUA_6G01830)-RELATED"/>
    <property type="match status" value="1"/>
</dbReference>
<dbReference type="SUPFAM" id="SSF53335">
    <property type="entry name" value="S-adenosyl-L-methionine-dependent methyltransferases"/>
    <property type="match status" value="1"/>
</dbReference>
<dbReference type="Gene3D" id="3.40.50.150">
    <property type="entry name" value="Vaccinia Virus protein VP39"/>
    <property type="match status" value="1"/>
</dbReference>
<evidence type="ECO:0000313" key="4">
    <source>
        <dbReference type="EMBL" id="PXX81800.1"/>
    </source>
</evidence>
<comment type="caution">
    <text evidence="4">The sequence shown here is derived from an EMBL/GenBank/DDBJ whole genome shotgun (WGS) entry which is preliminary data.</text>
</comment>
<proteinExistence type="predicted"/>
<keyword evidence="1 4" id="KW-0489">Methyltransferase</keyword>
<dbReference type="GO" id="GO:0032259">
    <property type="term" value="P:methylation"/>
    <property type="evidence" value="ECO:0007669"/>
    <property type="project" value="UniProtKB-KW"/>
</dbReference>
<dbReference type="CDD" id="cd02440">
    <property type="entry name" value="AdoMet_MTases"/>
    <property type="match status" value="1"/>
</dbReference>
<evidence type="ECO:0000256" key="1">
    <source>
        <dbReference type="ARBA" id="ARBA00022603"/>
    </source>
</evidence>
<sequence length="195" mass="21219">MLTPALLQQLDRLAQHGQKYDAKTLTRADKMLNITPDTGMMLYQWLRFGRPAHVVEIGTSNGYSTLWLAAAAQAYGGRVTSLDVLQAKTTLARNNLNEAGLLDTVTLVTAEAGSWLRQQAAESAQLIFLDADRSLYASYWPLLTPVLAPGGLIVVDNAVSHAAECADFFARVRATPGFLCELLPIGKGEFIILKD</sequence>
<keyword evidence="2 4" id="KW-0808">Transferase</keyword>
<dbReference type="OrthoDB" id="9799672at2"/>
<evidence type="ECO:0000256" key="2">
    <source>
        <dbReference type="ARBA" id="ARBA00022679"/>
    </source>
</evidence>
<dbReference type="PANTHER" id="PTHR43167:SF1">
    <property type="entry name" value="PUTATIVE (AFU_ORTHOLOGUE AFUA_6G01830)-RELATED"/>
    <property type="match status" value="1"/>
</dbReference>
<organism evidence="4 5">
    <name type="scientific">Rivihabitans pingtungensis</name>
    <dbReference type="NCBI Taxonomy" id="1054498"/>
    <lineage>
        <taxon>Bacteria</taxon>
        <taxon>Pseudomonadati</taxon>
        <taxon>Pseudomonadota</taxon>
        <taxon>Betaproteobacteria</taxon>
        <taxon>Neisseriales</taxon>
        <taxon>Aquaspirillaceae</taxon>
        <taxon>Rivihabitans</taxon>
    </lineage>
</organism>